<comment type="similarity">
    <text evidence="1">Belongs to the type-B carboxylesterase/lipase family.</text>
</comment>
<evidence type="ECO:0000313" key="5">
    <source>
        <dbReference type="Proteomes" id="UP000094444"/>
    </source>
</evidence>
<sequence length="390" mass="43414">MSAITATSILRQGVSGCTLDPIVHLDNGLSVQGRLAPAALTVAEFLGIPYAQPPVNELRWAPPQEYEVAPNTSMVNATALPPSCWQYISVKGSRSCRVRRSFALRPVLGFPTAAGLPEQNFGLMDQRFAVQWIHERIAKLCSDPERMVIWGQSAGIYRERTDFSSFSLVASHFGCGNQTNPETEVECMRKVPASELENFVATYEDSGASPSINFIPVVDKKLVFNNYTQKAADGEMSELTALEHSYNYFWCPATLTTYERLDNKRVTHRYYYTRNFSNMSPRPWMEAYHESELPMLLFGTHMNFRGNSTPFEYAVSHALQDAYLAFVTDPVGGLDLIGWPAYGGRGGSVMRWADMSNLTVPRYIAHLTTVDEIEQGCESKGLLTSLAQGS</sequence>
<feature type="domain" description="Carboxylesterase type B" evidence="3">
    <location>
        <begin position="21"/>
        <end position="91"/>
    </location>
</feature>
<dbReference type="GO" id="GO:0003990">
    <property type="term" value="F:acetylcholinesterase activity"/>
    <property type="evidence" value="ECO:0007669"/>
    <property type="project" value="TreeGrafter"/>
</dbReference>
<dbReference type="InterPro" id="IPR029058">
    <property type="entry name" value="AB_hydrolase_fold"/>
</dbReference>
<dbReference type="PANTHER" id="PTHR43918">
    <property type="entry name" value="ACETYLCHOLINESTERASE"/>
    <property type="match status" value="1"/>
</dbReference>
<evidence type="ECO:0000256" key="1">
    <source>
        <dbReference type="ARBA" id="ARBA00005964"/>
    </source>
</evidence>
<dbReference type="InParanoid" id="A0A2P5HGG3"/>
<name>A0A2P5HGG3_DIAHE</name>
<protein>
    <submittedName>
        <fullName evidence="4">Carboxylesterase</fullName>
    </submittedName>
</protein>
<reference evidence="4" key="1">
    <citation type="submission" date="2017-09" db="EMBL/GenBank/DDBJ databases">
        <title>Polyketide synthases of a Diaporthe helianthi virulent isolate.</title>
        <authorList>
            <person name="Baroncelli R."/>
        </authorList>
    </citation>
    <scope>NUCLEOTIDE SEQUENCE [LARGE SCALE GENOMIC DNA]</scope>
    <source>
        <strain evidence="4">7/96</strain>
    </source>
</reference>
<dbReference type="Gene3D" id="3.40.50.1820">
    <property type="entry name" value="alpha/beta hydrolase"/>
    <property type="match status" value="4"/>
</dbReference>
<gene>
    <name evidence="4" type="ORF">DHEL01_v212273</name>
</gene>
<feature type="domain" description="Carboxylesterase type B" evidence="3">
    <location>
        <begin position="115"/>
        <end position="155"/>
    </location>
</feature>
<dbReference type="STRING" id="158607.A0A2P5HGG3"/>
<dbReference type="OrthoDB" id="408631at2759"/>
<accession>A0A2P5HGG3</accession>
<organism evidence="4 5">
    <name type="scientific">Diaporthe helianthi</name>
    <dbReference type="NCBI Taxonomy" id="158607"/>
    <lineage>
        <taxon>Eukaryota</taxon>
        <taxon>Fungi</taxon>
        <taxon>Dikarya</taxon>
        <taxon>Ascomycota</taxon>
        <taxon>Pezizomycotina</taxon>
        <taxon>Sordariomycetes</taxon>
        <taxon>Sordariomycetidae</taxon>
        <taxon>Diaporthales</taxon>
        <taxon>Diaporthaceae</taxon>
        <taxon>Diaporthe</taxon>
    </lineage>
</organism>
<dbReference type="SUPFAM" id="SSF53474">
    <property type="entry name" value="alpha/beta-Hydrolases"/>
    <property type="match status" value="1"/>
</dbReference>
<dbReference type="InterPro" id="IPR002018">
    <property type="entry name" value="CarbesteraseB"/>
</dbReference>
<comment type="caution">
    <text evidence="4">The sequence shown here is derived from an EMBL/GenBank/DDBJ whole genome shotgun (WGS) entry which is preliminary data.</text>
</comment>
<dbReference type="GO" id="GO:0006581">
    <property type="term" value="P:acetylcholine catabolic process"/>
    <property type="evidence" value="ECO:0007669"/>
    <property type="project" value="TreeGrafter"/>
</dbReference>
<proteinExistence type="inferred from homology"/>
<evidence type="ECO:0000259" key="3">
    <source>
        <dbReference type="Pfam" id="PF00135"/>
    </source>
</evidence>
<dbReference type="AlphaFoldDB" id="A0A2P5HGG3"/>
<dbReference type="GO" id="GO:0005886">
    <property type="term" value="C:plasma membrane"/>
    <property type="evidence" value="ECO:0007669"/>
    <property type="project" value="TreeGrafter"/>
</dbReference>
<dbReference type="GO" id="GO:0019695">
    <property type="term" value="P:choline metabolic process"/>
    <property type="evidence" value="ECO:0007669"/>
    <property type="project" value="TreeGrafter"/>
</dbReference>
<keyword evidence="2" id="KW-0378">Hydrolase</keyword>
<evidence type="ECO:0000313" key="4">
    <source>
        <dbReference type="EMBL" id="POS69334.1"/>
    </source>
</evidence>
<dbReference type="EMBL" id="MAVT02002396">
    <property type="protein sequence ID" value="POS69334.1"/>
    <property type="molecule type" value="Genomic_DNA"/>
</dbReference>
<dbReference type="Proteomes" id="UP000094444">
    <property type="component" value="Unassembled WGS sequence"/>
</dbReference>
<evidence type="ECO:0000256" key="2">
    <source>
        <dbReference type="ARBA" id="ARBA00022801"/>
    </source>
</evidence>
<keyword evidence="5" id="KW-1185">Reference proteome</keyword>
<dbReference type="InterPro" id="IPR050654">
    <property type="entry name" value="AChE-related_enzymes"/>
</dbReference>
<dbReference type="PANTHER" id="PTHR43918:SF4">
    <property type="entry name" value="CARBOXYLIC ESTER HYDROLASE"/>
    <property type="match status" value="1"/>
</dbReference>
<dbReference type="Pfam" id="PF00135">
    <property type="entry name" value="COesterase"/>
    <property type="match status" value="2"/>
</dbReference>